<dbReference type="EnsemblPlants" id="Solyc10g045395.1.1">
    <property type="protein sequence ID" value="Solyc10g045395.1.1"/>
    <property type="gene ID" value="Solyc10g045395.1"/>
</dbReference>
<reference evidence="3" key="2">
    <citation type="submission" date="2019-01" db="UniProtKB">
        <authorList>
            <consortium name="EnsemblPlants"/>
        </authorList>
    </citation>
    <scope>IDENTIFICATION</scope>
    <source>
        <strain evidence="3">cv. Heinz 1706</strain>
    </source>
</reference>
<dbReference type="PANTHER" id="PTHR23272">
    <property type="entry name" value="BED FINGER-RELATED"/>
    <property type="match status" value="1"/>
</dbReference>
<reference evidence="3" key="1">
    <citation type="journal article" date="2012" name="Nature">
        <title>The tomato genome sequence provides insights into fleshy fruit evolution.</title>
        <authorList>
            <consortium name="Tomato Genome Consortium"/>
        </authorList>
    </citation>
    <scope>NUCLEOTIDE SEQUENCE [LARGE SCALE GENOMIC DNA]</scope>
    <source>
        <strain evidence="3">cv. Heinz 1706</strain>
    </source>
</reference>
<dbReference type="InterPro" id="IPR058594">
    <property type="entry name" value="PB1-like_dom_pln"/>
</dbReference>
<evidence type="ECO:0000313" key="4">
    <source>
        <dbReference type="Proteomes" id="UP000004994"/>
    </source>
</evidence>
<dbReference type="InterPro" id="IPR008906">
    <property type="entry name" value="HATC_C_dom"/>
</dbReference>
<feature type="domain" description="HAT C-terminal dimerisation" evidence="1">
    <location>
        <begin position="243"/>
        <end position="318"/>
    </location>
</feature>
<dbReference type="Proteomes" id="UP000004994">
    <property type="component" value="Chromosome 10"/>
</dbReference>
<evidence type="ECO:0000259" key="1">
    <source>
        <dbReference type="Pfam" id="PF05699"/>
    </source>
</evidence>
<dbReference type="Pfam" id="PF05699">
    <property type="entry name" value="Dimer_Tnp_hAT"/>
    <property type="match status" value="1"/>
</dbReference>
<protein>
    <submittedName>
        <fullName evidence="3">Uncharacterized protein</fullName>
    </submittedName>
</protein>
<proteinExistence type="predicted"/>
<organism evidence="3">
    <name type="scientific">Solanum lycopersicum</name>
    <name type="common">Tomato</name>
    <name type="synonym">Lycopersicon esculentum</name>
    <dbReference type="NCBI Taxonomy" id="4081"/>
    <lineage>
        <taxon>Eukaryota</taxon>
        <taxon>Viridiplantae</taxon>
        <taxon>Streptophyta</taxon>
        <taxon>Embryophyta</taxon>
        <taxon>Tracheophyta</taxon>
        <taxon>Spermatophyta</taxon>
        <taxon>Magnoliopsida</taxon>
        <taxon>eudicotyledons</taxon>
        <taxon>Gunneridae</taxon>
        <taxon>Pentapetalae</taxon>
        <taxon>asterids</taxon>
        <taxon>lamiids</taxon>
        <taxon>Solanales</taxon>
        <taxon>Solanaceae</taxon>
        <taxon>Solanoideae</taxon>
        <taxon>Solaneae</taxon>
        <taxon>Solanum</taxon>
        <taxon>Solanum subgen. Lycopersicon</taxon>
    </lineage>
</organism>
<dbReference type="Gramene" id="Solyc10g045395.1.1">
    <property type="protein sequence ID" value="Solyc10g045395.1.1"/>
    <property type="gene ID" value="Solyc10g045395.1"/>
</dbReference>
<dbReference type="InParanoid" id="A0A3Q7IFF9"/>
<name>A0A3Q7IFF9_SOLLC</name>
<accession>A0A3Q7IFF9</accession>
<sequence length="340" mass="37889">MDMYITLRFQYEGGMVTDCFNVDVDKLSYFKFVDIVKEMGYNYAASVVYIKPPKCRHVVEVKSDRDIMGIVPKLKNGDIVELYVIHLVEEDVVAPPAIEYLNDVGGVDGVELSEVFGRTSTSVGEELGRSFSSAREELGRTSTSAGEELGRAFASAKRNWVGLLLVVEKTWGRETTIGSVNETKIGGDVNGFATTATDVPGAIGGVKRPRMVGMGILHTQSGFTIHNDYLELSHDNRNDFDAYINQNTEPTEDILQWWRNRGKGFPKLVPMVRDILGMQASSVTSKGVFSATRFQLGEHRHSLAADSLEISVLFRDWINAERRNLGREPLPPNFKMTLIK</sequence>
<dbReference type="InterPro" id="IPR012337">
    <property type="entry name" value="RNaseH-like_sf"/>
</dbReference>
<dbReference type="PANTHER" id="PTHR23272:SF184">
    <property type="entry name" value="OS03G0311250 PROTEIN"/>
    <property type="match status" value="1"/>
</dbReference>
<feature type="domain" description="PB1-like" evidence="2">
    <location>
        <begin position="8"/>
        <end position="86"/>
    </location>
</feature>
<dbReference type="AlphaFoldDB" id="A0A3Q7IFF9"/>
<dbReference type="Pfam" id="PF26130">
    <property type="entry name" value="PB1-like"/>
    <property type="match status" value="1"/>
</dbReference>
<dbReference type="SUPFAM" id="SSF53098">
    <property type="entry name" value="Ribonuclease H-like"/>
    <property type="match status" value="1"/>
</dbReference>
<evidence type="ECO:0000313" key="3">
    <source>
        <dbReference type="EnsemblPlants" id="Solyc10g045395.1.1"/>
    </source>
</evidence>
<keyword evidence="4" id="KW-1185">Reference proteome</keyword>
<evidence type="ECO:0000259" key="2">
    <source>
        <dbReference type="Pfam" id="PF26130"/>
    </source>
</evidence>
<dbReference type="GO" id="GO:0046983">
    <property type="term" value="F:protein dimerization activity"/>
    <property type="evidence" value="ECO:0007669"/>
    <property type="project" value="InterPro"/>
</dbReference>